<gene>
    <name evidence="1" type="ORF">CXK92_02490</name>
</gene>
<evidence type="ECO:0000313" key="1">
    <source>
        <dbReference type="EMBL" id="PNF82350.1"/>
    </source>
</evidence>
<organism evidence="1 2">
    <name type="scientific">Stutzerimonas stutzeri</name>
    <name type="common">Pseudomonas stutzeri</name>
    <dbReference type="NCBI Taxonomy" id="316"/>
    <lineage>
        <taxon>Bacteria</taxon>
        <taxon>Pseudomonadati</taxon>
        <taxon>Pseudomonadota</taxon>
        <taxon>Gammaproteobacteria</taxon>
        <taxon>Pseudomonadales</taxon>
        <taxon>Pseudomonadaceae</taxon>
        <taxon>Stutzerimonas</taxon>
    </lineage>
</organism>
<protein>
    <submittedName>
        <fullName evidence="1">Uncharacterized protein</fullName>
    </submittedName>
</protein>
<sequence>MALKKQISQSRNVPLIQVNPLSEAVSEQATDAHLIRILAVHLSLLCNTIGRDHPLRLKCLWGEA</sequence>
<dbReference type="EMBL" id="POUN01000001">
    <property type="protein sequence ID" value="PNF82350.1"/>
    <property type="molecule type" value="Genomic_DNA"/>
</dbReference>
<reference evidence="1 2" key="1">
    <citation type="submission" date="2018-01" db="EMBL/GenBank/DDBJ databases">
        <title>Denitrification phenotypes of diverse strains of Pseudomonas stutzeri.</title>
        <authorList>
            <person name="Milligan D.A."/>
            <person name="Bergaust L."/>
            <person name="Bakken L.R."/>
            <person name="Frostegard A."/>
        </authorList>
    </citation>
    <scope>NUCLEOTIDE SEQUENCE [LARGE SCALE GENOMIC DNA]</scope>
    <source>
        <strain evidence="1 2">KC</strain>
    </source>
</reference>
<dbReference type="Proteomes" id="UP000235925">
    <property type="component" value="Unassembled WGS sequence"/>
</dbReference>
<name>A0A2N8S6U8_STUST</name>
<proteinExistence type="predicted"/>
<evidence type="ECO:0000313" key="2">
    <source>
        <dbReference type="Proteomes" id="UP000235925"/>
    </source>
</evidence>
<dbReference type="AlphaFoldDB" id="A0A2N8S6U8"/>
<comment type="caution">
    <text evidence="1">The sequence shown here is derived from an EMBL/GenBank/DDBJ whole genome shotgun (WGS) entry which is preliminary data.</text>
</comment>
<accession>A0A2N8S6U8</accession>